<feature type="non-terminal residue" evidence="1">
    <location>
        <position position="1"/>
    </location>
</feature>
<dbReference type="Gene3D" id="1.20.58.1420">
    <property type="entry name" value="Dsl1p vesicle tethering complex, Tip20p subunit, domain B"/>
    <property type="match status" value="1"/>
</dbReference>
<gene>
    <name evidence="1" type="ORF">NEMVEDRAFT_v1g113517</name>
</gene>
<dbReference type="AlphaFoldDB" id="A7SCK8"/>
<dbReference type="InParanoid" id="A7SCK8"/>
<dbReference type="eggNOG" id="KOG2218">
    <property type="taxonomic scope" value="Eukaryota"/>
</dbReference>
<dbReference type="Gene3D" id="1.20.58.1970">
    <property type="match status" value="1"/>
</dbReference>
<dbReference type="STRING" id="45351.A7SCK8"/>
<dbReference type="GO" id="GO:0006888">
    <property type="term" value="P:endoplasmic reticulum to Golgi vesicle-mediated transport"/>
    <property type="evidence" value="ECO:0007669"/>
    <property type="project" value="InterPro"/>
</dbReference>
<dbReference type="EMBL" id="DS469624">
    <property type="protein sequence ID" value="EDO38509.1"/>
    <property type="molecule type" value="Genomic_DNA"/>
</dbReference>
<proteinExistence type="predicted"/>
<name>A7SCK8_NEMVE</name>
<dbReference type="PROSITE" id="PS51386">
    <property type="entry name" value="RINT1_TIP20"/>
    <property type="match status" value="1"/>
</dbReference>
<dbReference type="Pfam" id="PF04437">
    <property type="entry name" value="RINT1_TIP1"/>
    <property type="match status" value="1"/>
</dbReference>
<protein>
    <recommendedName>
        <fullName evidence="3">RAD50-interacting protein 1</fullName>
    </recommendedName>
</protein>
<dbReference type="InterPro" id="IPR042042">
    <property type="entry name" value="Tip20p_domB"/>
</dbReference>
<dbReference type="OMA" id="GMTWEVL"/>
<dbReference type="PhylomeDB" id="A7SCK8"/>
<dbReference type="GO" id="GO:0070939">
    <property type="term" value="C:Dsl1/NZR complex"/>
    <property type="evidence" value="ECO:0000318"/>
    <property type="project" value="GO_Central"/>
</dbReference>
<dbReference type="HOGENOM" id="CLU_020201_0_0_1"/>
<organism evidence="1 2">
    <name type="scientific">Nematostella vectensis</name>
    <name type="common">Starlet sea anemone</name>
    <dbReference type="NCBI Taxonomy" id="45351"/>
    <lineage>
        <taxon>Eukaryota</taxon>
        <taxon>Metazoa</taxon>
        <taxon>Cnidaria</taxon>
        <taxon>Anthozoa</taxon>
        <taxon>Hexacorallia</taxon>
        <taxon>Actiniaria</taxon>
        <taxon>Edwardsiidae</taxon>
        <taxon>Nematostella</taxon>
    </lineage>
</organism>
<dbReference type="Proteomes" id="UP000001593">
    <property type="component" value="Unassembled WGS sequence"/>
</dbReference>
<dbReference type="PANTHER" id="PTHR13520:SF0">
    <property type="entry name" value="RAD50-INTERACTING PROTEIN 1"/>
    <property type="match status" value="1"/>
</dbReference>
<dbReference type="PANTHER" id="PTHR13520">
    <property type="entry name" value="RAD50-INTERACTING PROTEIN 1 RINT-1"/>
    <property type="match status" value="1"/>
</dbReference>
<dbReference type="GO" id="GO:0006890">
    <property type="term" value="P:retrograde vesicle-mediated transport, Golgi to endoplasmic reticulum"/>
    <property type="evidence" value="ECO:0000318"/>
    <property type="project" value="GO_Central"/>
</dbReference>
<dbReference type="FunFam" id="1.20.58.1420:FF:000001">
    <property type="entry name" value="RINT-1 family protein"/>
    <property type="match status" value="1"/>
</dbReference>
<dbReference type="GO" id="GO:0060628">
    <property type="term" value="P:regulation of ER to Golgi vesicle-mediated transport"/>
    <property type="evidence" value="ECO:0000318"/>
    <property type="project" value="GO_Central"/>
</dbReference>
<evidence type="ECO:0000313" key="1">
    <source>
        <dbReference type="EMBL" id="EDO38509.1"/>
    </source>
</evidence>
<sequence>VTAFLDNTLGSDVSDLGKVAKLLEESELKRKAIEKRVSLNNAEHNTPKQIQETLQNGEMAMKTLNALLGQKDDMVTSSETHSKKIKDLAIHLSQLVDQVSDIQRFQSYISWIERLQEISTNIQKHLDGGLLGSAVEEFTSLDTISQLLDSSSCLNLKTFARNTQKHWYQVLVENLSSEFDEITKMLKWPFTSQSTAPPLSTKSDTFTRLERIFLLLLKLQNFKTPSNEGSESTEKERELPLPLDWLLKPLRKRFKFHFYGKKQTNNLEKPEWYFTQILNWIKSHGDFLQHTVQPVLDKAELSFIDAKLEFIRGLLAVTTEKMIHSLPELLADEAVFSHFVDETLLFHKELHELYNYPLTDHSCLKVLTRKQCLGKWVELERKYAIENMESLLASENAWRPKYEDVECGADEMRAPECAEGFITILTVMTDRYRHLPGLDEQSRFLAVQLDLLKDFITLLSLTAEESASNPVDACFISVLNATSYIGFLLEDWNDQTLFLQLHGYFSSENDSGDCGVFDEPLKSLCELQKYMSGLIVEDVVKGFRAKCKAYRKERWHSLPSPKELAVMVLSSGACDFLVYLKDRLNTLQKLLAYKLFSALWVDLARALNMLIYQEVIQECRYNEGGAAQLQFDMKNLFTLFGEYTQKPENYYKEVKECCILLNQMPGSAILLIESLQAAHAHDESTNAPQATLNEMGVYKLSSHDALRILNLRINWPKA</sequence>
<evidence type="ECO:0008006" key="3">
    <source>
        <dbReference type="Google" id="ProtNLM"/>
    </source>
</evidence>
<accession>A7SCK8</accession>
<evidence type="ECO:0000313" key="2">
    <source>
        <dbReference type="Proteomes" id="UP000001593"/>
    </source>
</evidence>
<keyword evidence="2" id="KW-1185">Reference proteome</keyword>
<dbReference type="InterPro" id="IPR007528">
    <property type="entry name" value="RINT1_Tip20"/>
</dbReference>
<reference evidence="1 2" key="1">
    <citation type="journal article" date="2007" name="Science">
        <title>Sea anemone genome reveals ancestral eumetazoan gene repertoire and genomic organization.</title>
        <authorList>
            <person name="Putnam N.H."/>
            <person name="Srivastava M."/>
            <person name="Hellsten U."/>
            <person name="Dirks B."/>
            <person name="Chapman J."/>
            <person name="Salamov A."/>
            <person name="Terry A."/>
            <person name="Shapiro H."/>
            <person name="Lindquist E."/>
            <person name="Kapitonov V.V."/>
            <person name="Jurka J."/>
            <person name="Genikhovich G."/>
            <person name="Grigoriev I.V."/>
            <person name="Lucas S.M."/>
            <person name="Steele R.E."/>
            <person name="Finnerty J.R."/>
            <person name="Technau U."/>
            <person name="Martindale M.Q."/>
            <person name="Rokhsar D.S."/>
        </authorList>
    </citation>
    <scope>NUCLEOTIDE SEQUENCE [LARGE SCALE GENOMIC DNA]</scope>
    <source>
        <strain evidence="2">CH2 X CH6</strain>
    </source>
</reference>